<feature type="signal peptide" evidence="1">
    <location>
        <begin position="1"/>
        <end position="28"/>
    </location>
</feature>
<dbReference type="Gene3D" id="3.40.50.1980">
    <property type="entry name" value="Nitrogenase molybdenum iron protein domain"/>
    <property type="match status" value="2"/>
</dbReference>
<dbReference type="Proteomes" id="UP000185093">
    <property type="component" value="Unassembled WGS sequence"/>
</dbReference>
<dbReference type="InterPro" id="IPR002491">
    <property type="entry name" value="ABC_transptr_periplasmic_BD"/>
</dbReference>
<dbReference type="InterPro" id="IPR050902">
    <property type="entry name" value="ABC_Transporter_SBP"/>
</dbReference>
<evidence type="ECO:0000313" key="4">
    <source>
        <dbReference type="Proteomes" id="UP000185093"/>
    </source>
</evidence>
<evidence type="ECO:0000256" key="1">
    <source>
        <dbReference type="SAM" id="SignalP"/>
    </source>
</evidence>
<dbReference type="RefSeq" id="WP_074200171.1">
    <property type="nucleotide sequence ID" value="NZ_FSQZ01000001.1"/>
</dbReference>
<accession>A0ABY1JCZ0</accession>
<evidence type="ECO:0000259" key="2">
    <source>
        <dbReference type="PROSITE" id="PS50983"/>
    </source>
</evidence>
<keyword evidence="1" id="KW-0732">Signal</keyword>
<dbReference type="Pfam" id="PF01497">
    <property type="entry name" value="Peripla_BP_2"/>
    <property type="match status" value="1"/>
</dbReference>
<protein>
    <submittedName>
        <fullName evidence="3">Iron complex transport system substrate-binding protein</fullName>
    </submittedName>
</protein>
<evidence type="ECO:0000313" key="3">
    <source>
        <dbReference type="EMBL" id="SIN66841.1"/>
    </source>
</evidence>
<dbReference type="PROSITE" id="PS50983">
    <property type="entry name" value="FE_B12_PBP"/>
    <property type="match status" value="1"/>
</dbReference>
<dbReference type="EMBL" id="FSQZ01000001">
    <property type="protein sequence ID" value="SIN66841.1"/>
    <property type="molecule type" value="Genomic_DNA"/>
</dbReference>
<name>A0ABY1JCZ0_9BACT</name>
<feature type="domain" description="Fe/B12 periplasmic-binding" evidence="2">
    <location>
        <begin position="49"/>
        <end position="323"/>
    </location>
</feature>
<organism evidence="3 4">
    <name type="scientific">Acetomicrobium flavidum</name>
    <dbReference type="NCBI Taxonomy" id="49896"/>
    <lineage>
        <taxon>Bacteria</taxon>
        <taxon>Thermotogati</taxon>
        <taxon>Synergistota</taxon>
        <taxon>Synergistia</taxon>
        <taxon>Synergistales</taxon>
        <taxon>Acetomicrobiaceae</taxon>
        <taxon>Acetomicrobium</taxon>
    </lineage>
</organism>
<keyword evidence="4" id="KW-1185">Reference proteome</keyword>
<dbReference type="PANTHER" id="PTHR30535">
    <property type="entry name" value="VITAMIN B12-BINDING PROTEIN"/>
    <property type="match status" value="1"/>
</dbReference>
<reference evidence="3 4" key="1">
    <citation type="submission" date="2016-11" db="EMBL/GenBank/DDBJ databases">
        <authorList>
            <person name="Varghese N."/>
            <person name="Submissions S."/>
        </authorList>
    </citation>
    <scope>NUCLEOTIDE SEQUENCE [LARGE SCALE GENOMIC DNA]</scope>
    <source>
        <strain evidence="3 4">DSM 20664</strain>
    </source>
</reference>
<feature type="chain" id="PRO_5046760183" evidence="1">
    <location>
        <begin position="29"/>
        <end position="363"/>
    </location>
</feature>
<gene>
    <name evidence="3" type="ORF">SAMN05444368_0975</name>
</gene>
<dbReference type="CDD" id="cd01147">
    <property type="entry name" value="HemV-2"/>
    <property type="match status" value="1"/>
</dbReference>
<dbReference type="PANTHER" id="PTHR30535:SF34">
    <property type="entry name" value="MOLYBDATE-BINDING PROTEIN MOLA"/>
    <property type="match status" value="1"/>
</dbReference>
<dbReference type="SUPFAM" id="SSF53807">
    <property type="entry name" value="Helical backbone' metal receptor"/>
    <property type="match status" value="1"/>
</dbReference>
<proteinExistence type="predicted"/>
<sequence>MGIFVLKRILAFSAVLALLWMTSSVALAGSITVTDMAGRSVTIDLPVKGIVCAGPGALRLIAYMNQTEKVVGVEEIERDPTGRPYAYAHPEFKSLPTIGPGGPAYIDRGPDPEATLACKPDLLFVTYMQGQNANKLQNKLGVPVVVLSYGDLATFDETVFDSFRLIGRIMECNDGRADALVEFFTQMKKDLFERTAAVSKHRQKVYVGGIGHKGSHGIDSTLRSYPPFEFLGVKSVVEGLKGDHIFIDREKLLEWDPDVIFIDGGGRHLIQADIEKNPHFYEHLSAFKKGRVYLTLPYNHYTTNLGTCFANAYYVGAVLYPEAFKDIDPGKKANNIYKFLLGKGVYDDMKRSFGGYGSWLPMH</sequence>
<comment type="caution">
    <text evidence="3">The sequence shown here is derived from an EMBL/GenBank/DDBJ whole genome shotgun (WGS) entry which is preliminary data.</text>
</comment>